<dbReference type="InterPro" id="IPR010982">
    <property type="entry name" value="Lambda_DNA-bd_dom_sf"/>
</dbReference>
<gene>
    <name evidence="2" type="ORF">DVR12_13570</name>
</gene>
<feature type="domain" description="HTH cro/C1-type" evidence="1">
    <location>
        <begin position="13"/>
        <end position="64"/>
    </location>
</feature>
<dbReference type="CDD" id="cd00093">
    <property type="entry name" value="HTH_XRE"/>
    <property type="match status" value="1"/>
</dbReference>
<dbReference type="Proteomes" id="UP000260644">
    <property type="component" value="Unassembled WGS sequence"/>
</dbReference>
<comment type="caution">
    <text evidence="2">The sequence shown here is derived from an EMBL/GenBank/DDBJ whole genome shotgun (WGS) entry which is preliminary data.</text>
</comment>
<dbReference type="InterPro" id="IPR001387">
    <property type="entry name" value="Cro/C1-type_HTH"/>
</dbReference>
<keyword evidence="3" id="KW-1185">Reference proteome</keyword>
<dbReference type="SUPFAM" id="SSF47413">
    <property type="entry name" value="lambda repressor-like DNA-binding domains"/>
    <property type="match status" value="1"/>
</dbReference>
<dbReference type="AlphaFoldDB" id="A0A3E1YAV4"/>
<evidence type="ECO:0000313" key="3">
    <source>
        <dbReference type="Proteomes" id="UP000260644"/>
    </source>
</evidence>
<evidence type="ECO:0000313" key="2">
    <source>
        <dbReference type="EMBL" id="RFS22812.1"/>
    </source>
</evidence>
<dbReference type="GO" id="GO:0003677">
    <property type="term" value="F:DNA binding"/>
    <property type="evidence" value="ECO:0007669"/>
    <property type="project" value="InterPro"/>
</dbReference>
<sequence>MKHSYNKRVILPIRKAMELTQREMSNLLGISIGSFRNYESGRSRGSEFFYQRMMEVFGIDLRQHPDLNKIVFCNAQRVKSEVYRYLNTLEIIE</sequence>
<evidence type="ECO:0000259" key="1">
    <source>
        <dbReference type="PROSITE" id="PS50943"/>
    </source>
</evidence>
<proteinExistence type="predicted"/>
<dbReference type="SMART" id="SM00530">
    <property type="entry name" value="HTH_XRE"/>
    <property type="match status" value="1"/>
</dbReference>
<dbReference type="OrthoDB" id="678890at2"/>
<name>A0A3E1YAV4_9BACT</name>
<dbReference type="Gene3D" id="1.10.260.40">
    <property type="entry name" value="lambda repressor-like DNA-binding domains"/>
    <property type="match status" value="1"/>
</dbReference>
<accession>A0A3E1YAV4</accession>
<reference evidence="2 3" key="1">
    <citation type="submission" date="2018-07" db="EMBL/GenBank/DDBJ databases">
        <title>Chitinophaga K2CV101002-2 sp. nov., isolated from a monsoon evergreen broad-leaved forest soil.</title>
        <authorList>
            <person name="Lv Y."/>
        </authorList>
    </citation>
    <scope>NUCLEOTIDE SEQUENCE [LARGE SCALE GENOMIC DNA]</scope>
    <source>
        <strain evidence="2 3">GDMCC 1.1288</strain>
    </source>
</reference>
<organism evidence="2 3">
    <name type="scientific">Chitinophaga silvatica</name>
    <dbReference type="NCBI Taxonomy" id="2282649"/>
    <lineage>
        <taxon>Bacteria</taxon>
        <taxon>Pseudomonadati</taxon>
        <taxon>Bacteroidota</taxon>
        <taxon>Chitinophagia</taxon>
        <taxon>Chitinophagales</taxon>
        <taxon>Chitinophagaceae</taxon>
        <taxon>Chitinophaga</taxon>
    </lineage>
</organism>
<dbReference type="PROSITE" id="PS50943">
    <property type="entry name" value="HTH_CROC1"/>
    <property type="match status" value="1"/>
</dbReference>
<protein>
    <submittedName>
        <fullName evidence="2">XRE family transcriptional regulator</fullName>
    </submittedName>
</protein>
<dbReference type="EMBL" id="QPMM01000006">
    <property type="protein sequence ID" value="RFS22812.1"/>
    <property type="molecule type" value="Genomic_DNA"/>
</dbReference>
<dbReference type="RefSeq" id="WP_116976205.1">
    <property type="nucleotide sequence ID" value="NZ_QPMM01000006.1"/>
</dbReference>